<organism evidence="1 2">
    <name type="scientific">Dreissena polymorpha</name>
    <name type="common">Zebra mussel</name>
    <name type="synonym">Mytilus polymorpha</name>
    <dbReference type="NCBI Taxonomy" id="45954"/>
    <lineage>
        <taxon>Eukaryota</taxon>
        <taxon>Metazoa</taxon>
        <taxon>Spiralia</taxon>
        <taxon>Lophotrochozoa</taxon>
        <taxon>Mollusca</taxon>
        <taxon>Bivalvia</taxon>
        <taxon>Autobranchia</taxon>
        <taxon>Heteroconchia</taxon>
        <taxon>Euheterodonta</taxon>
        <taxon>Imparidentia</taxon>
        <taxon>Neoheterodontei</taxon>
        <taxon>Myida</taxon>
        <taxon>Dreissenoidea</taxon>
        <taxon>Dreissenidae</taxon>
        <taxon>Dreissena</taxon>
    </lineage>
</organism>
<gene>
    <name evidence="1" type="ORF">DPMN_159357</name>
</gene>
<keyword evidence="2" id="KW-1185">Reference proteome</keyword>
<evidence type="ECO:0000313" key="2">
    <source>
        <dbReference type="Proteomes" id="UP000828390"/>
    </source>
</evidence>
<dbReference type="Gene3D" id="3.30.70.1820">
    <property type="entry name" value="L1 transposable element, RRM domain"/>
    <property type="match status" value="1"/>
</dbReference>
<dbReference type="AlphaFoldDB" id="A0A9D4EN79"/>
<reference evidence="1" key="2">
    <citation type="submission" date="2020-11" db="EMBL/GenBank/DDBJ databases">
        <authorList>
            <person name="McCartney M.A."/>
            <person name="Auch B."/>
            <person name="Kono T."/>
            <person name="Mallez S."/>
            <person name="Becker A."/>
            <person name="Gohl D.M."/>
            <person name="Silverstein K.A.T."/>
            <person name="Koren S."/>
            <person name="Bechman K.B."/>
            <person name="Herman A."/>
            <person name="Abrahante J.E."/>
            <person name="Garbe J."/>
        </authorList>
    </citation>
    <scope>NUCLEOTIDE SEQUENCE</scope>
    <source>
        <strain evidence="1">Duluth1</strain>
        <tissue evidence="1">Whole animal</tissue>
    </source>
</reference>
<reference evidence="1" key="1">
    <citation type="journal article" date="2019" name="bioRxiv">
        <title>The Genome of the Zebra Mussel, Dreissena polymorpha: A Resource for Invasive Species Research.</title>
        <authorList>
            <person name="McCartney M.A."/>
            <person name="Auch B."/>
            <person name="Kono T."/>
            <person name="Mallez S."/>
            <person name="Zhang Y."/>
            <person name="Obille A."/>
            <person name="Becker A."/>
            <person name="Abrahante J.E."/>
            <person name="Garbe J."/>
            <person name="Badalamenti J.P."/>
            <person name="Herman A."/>
            <person name="Mangelson H."/>
            <person name="Liachko I."/>
            <person name="Sullivan S."/>
            <person name="Sone E.D."/>
            <person name="Koren S."/>
            <person name="Silverstein K.A.T."/>
            <person name="Beckman K.B."/>
            <person name="Gohl D.M."/>
        </authorList>
    </citation>
    <scope>NUCLEOTIDE SEQUENCE</scope>
    <source>
        <strain evidence="1">Duluth1</strain>
        <tissue evidence="1">Whole animal</tissue>
    </source>
</reference>
<accession>A0A9D4EN79</accession>
<protein>
    <submittedName>
        <fullName evidence="1">Uncharacterized protein</fullName>
    </submittedName>
</protein>
<dbReference type="EMBL" id="JAIWYP010000008">
    <property type="protein sequence ID" value="KAH3781526.1"/>
    <property type="molecule type" value="Genomic_DNA"/>
</dbReference>
<name>A0A9D4EN79_DREPO</name>
<evidence type="ECO:0000313" key="1">
    <source>
        <dbReference type="EMBL" id="KAH3781526.1"/>
    </source>
</evidence>
<dbReference type="Proteomes" id="UP000828390">
    <property type="component" value="Unassembled WGS sequence"/>
</dbReference>
<proteinExistence type="predicted"/>
<comment type="caution">
    <text evidence="1">The sequence shown here is derived from an EMBL/GenBank/DDBJ whole genome shotgun (WGS) entry which is preliminary data.</text>
</comment>
<sequence length="122" mass="14278">MNSLETTVEKLEKTLGNGTCDKNIIKDIIREDKEEERDRESRRLKVVVNSLPEDLKESIEGQKERDTREVNIILNETLNLNVKVEKIIRLGKFYPTTHQRPRPLRFTVSNFEDKRSILRAAS</sequence>